<evidence type="ECO:0000256" key="1">
    <source>
        <dbReference type="SAM" id="Coils"/>
    </source>
</evidence>
<accession>A0A284S4X6</accession>
<gene>
    <name evidence="3" type="ORF">ARMOST_19560</name>
</gene>
<feature type="compositionally biased region" description="Low complexity" evidence="2">
    <location>
        <begin position="172"/>
        <end position="185"/>
    </location>
</feature>
<dbReference type="EMBL" id="FUEG01000032">
    <property type="protein sequence ID" value="SJL16045.1"/>
    <property type="molecule type" value="Genomic_DNA"/>
</dbReference>
<feature type="coiled-coil region" evidence="1">
    <location>
        <begin position="25"/>
        <end position="66"/>
    </location>
</feature>
<keyword evidence="4" id="KW-1185">Reference proteome</keyword>
<reference evidence="4" key="1">
    <citation type="journal article" date="2017" name="Nat. Ecol. Evol.">
        <title>Genome expansion and lineage-specific genetic innovations in the forest pathogenic fungi Armillaria.</title>
        <authorList>
            <person name="Sipos G."/>
            <person name="Prasanna A.N."/>
            <person name="Walter M.C."/>
            <person name="O'Connor E."/>
            <person name="Balint B."/>
            <person name="Krizsan K."/>
            <person name="Kiss B."/>
            <person name="Hess J."/>
            <person name="Varga T."/>
            <person name="Slot J."/>
            <person name="Riley R."/>
            <person name="Boka B."/>
            <person name="Rigling D."/>
            <person name="Barry K."/>
            <person name="Lee J."/>
            <person name="Mihaltcheva S."/>
            <person name="LaButti K."/>
            <person name="Lipzen A."/>
            <person name="Waldron R."/>
            <person name="Moloney N.M."/>
            <person name="Sperisen C."/>
            <person name="Kredics L."/>
            <person name="Vagvoelgyi C."/>
            <person name="Patrignani A."/>
            <person name="Fitzpatrick D."/>
            <person name="Nagy I."/>
            <person name="Doyle S."/>
            <person name="Anderson J.B."/>
            <person name="Grigoriev I.V."/>
            <person name="Gueldener U."/>
            <person name="Muensterkoetter M."/>
            <person name="Nagy L.G."/>
        </authorList>
    </citation>
    <scope>NUCLEOTIDE SEQUENCE [LARGE SCALE GENOMIC DNA]</scope>
    <source>
        <strain evidence="4">C18/9</strain>
    </source>
</reference>
<name>A0A284S4X6_ARMOS</name>
<protein>
    <submittedName>
        <fullName evidence="3">Uncharacterized protein</fullName>
    </submittedName>
</protein>
<organism evidence="3 4">
    <name type="scientific">Armillaria ostoyae</name>
    <name type="common">Armillaria root rot fungus</name>
    <dbReference type="NCBI Taxonomy" id="47428"/>
    <lineage>
        <taxon>Eukaryota</taxon>
        <taxon>Fungi</taxon>
        <taxon>Dikarya</taxon>
        <taxon>Basidiomycota</taxon>
        <taxon>Agaricomycotina</taxon>
        <taxon>Agaricomycetes</taxon>
        <taxon>Agaricomycetidae</taxon>
        <taxon>Agaricales</taxon>
        <taxon>Marasmiineae</taxon>
        <taxon>Physalacriaceae</taxon>
        <taxon>Armillaria</taxon>
    </lineage>
</organism>
<dbReference type="OrthoDB" id="3067261at2759"/>
<dbReference type="AlphaFoldDB" id="A0A284S4X6"/>
<evidence type="ECO:0000313" key="4">
    <source>
        <dbReference type="Proteomes" id="UP000219338"/>
    </source>
</evidence>
<evidence type="ECO:0000313" key="3">
    <source>
        <dbReference type="EMBL" id="SJL16045.1"/>
    </source>
</evidence>
<sequence>MTRKRMDYAVTSMAQLVNQMSLDKKHIATAQCRTAEAEQKRAEAEQKRVEAERVREEARLARVSKEAELLDINRGYTQKVFDTLALARELGFEANDLRLFKDPLAFIESKRPSRDSEPVSATSTGPRPDAGRGTALPSPAQASSHFASHGPAQAQFPSPAQIPSHLAPPHPQYHYPDQYNVSHYNQPPPPQYPNQYQIPHPTYHHPHVAQMNQYHPLQERSVNLPRPGGQPSVISPAETFSAPDIDMINAS</sequence>
<proteinExistence type="predicted"/>
<feature type="region of interest" description="Disordered" evidence="2">
    <location>
        <begin position="110"/>
        <end position="190"/>
    </location>
</feature>
<dbReference type="Proteomes" id="UP000219338">
    <property type="component" value="Unassembled WGS sequence"/>
</dbReference>
<feature type="region of interest" description="Disordered" evidence="2">
    <location>
        <begin position="214"/>
        <end position="251"/>
    </location>
</feature>
<evidence type="ECO:0000256" key="2">
    <source>
        <dbReference type="SAM" id="MobiDB-lite"/>
    </source>
</evidence>
<keyword evidence="1" id="KW-0175">Coiled coil</keyword>